<dbReference type="Pfam" id="PF10518">
    <property type="entry name" value="TAT_signal"/>
    <property type="match status" value="1"/>
</dbReference>
<dbReference type="NCBIfam" id="TIGR01409">
    <property type="entry name" value="TAT_signal_seq"/>
    <property type="match status" value="1"/>
</dbReference>
<evidence type="ECO:0000256" key="1">
    <source>
        <dbReference type="SAM" id="MobiDB-lite"/>
    </source>
</evidence>
<dbReference type="EMBL" id="CP003050">
    <property type="protein sequence ID" value="AGB16636.1"/>
    <property type="molecule type" value="Genomic_DNA"/>
</dbReference>
<dbReference type="InterPro" id="IPR058677">
    <property type="entry name" value="ORF4_N"/>
</dbReference>
<dbReference type="PROSITE" id="PS51318">
    <property type="entry name" value="TAT"/>
    <property type="match status" value="1"/>
</dbReference>
<dbReference type="InterPro" id="IPR002372">
    <property type="entry name" value="PQQ_rpt_dom"/>
</dbReference>
<dbReference type="eggNOG" id="arCOG02493">
    <property type="taxonomic scope" value="Archaea"/>
</dbReference>
<dbReference type="Gene3D" id="2.130.10.10">
    <property type="entry name" value="YVTN repeat-like/Quinoprotein amine dehydrogenase"/>
    <property type="match status" value="1"/>
</dbReference>
<feature type="domain" description="Envelope protein N-terminal" evidence="4">
    <location>
        <begin position="87"/>
        <end position="408"/>
    </location>
</feature>
<dbReference type="InterPro" id="IPR011047">
    <property type="entry name" value="Quinoprotein_ADH-like_sf"/>
</dbReference>
<dbReference type="HOGENOM" id="CLU_323817_0_0_2"/>
<dbReference type="KEGG" id="hru:Halru_2042"/>
<dbReference type="Gene3D" id="2.40.10.480">
    <property type="match status" value="1"/>
</dbReference>
<feature type="compositionally biased region" description="Basic and acidic residues" evidence="1">
    <location>
        <begin position="16"/>
        <end position="25"/>
    </location>
</feature>
<dbReference type="InterPro" id="IPR006311">
    <property type="entry name" value="TAT_signal"/>
</dbReference>
<keyword evidence="2" id="KW-0812">Transmembrane</keyword>
<proteinExistence type="predicted"/>
<evidence type="ECO:0000313" key="5">
    <source>
        <dbReference type="EMBL" id="AGB16636.1"/>
    </source>
</evidence>
<dbReference type="SUPFAM" id="SSF50998">
    <property type="entry name" value="Quinoprotein alcohol dehydrogenase-like"/>
    <property type="match status" value="1"/>
</dbReference>
<feature type="domain" description="Pyrrolo-quinoline quinone repeat" evidence="3">
    <location>
        <begin position="483"/>
        <end position="707"/>
    </location>
</feature>
<reference evidence="5" key="1">
    <citation type="submission" date="2011-09" db="EMBL/GenBank/DDBJ databases">
        <title>Complete sequence of Halovivax ruber XH-70.</title>
        <authorList>
            <consortium name="US DOE Joint Genome Institute"/>
            <person name="Lucas S."/>
            <person name="Han J."/>
            <person name="Lapidus A."/>
            <person name="Cheng J.-F."/>
            <person name="Goodwin L."/>
            <person name="Pitluck S."/>
            <person name="Peters L."/>
            <person name="Mikhailova N."/>
            <person name="Davenport K."/>
            <person name="Detter J.C."/>
            <person name="Han C."/>
            <person name="Tapia R."/>
            <person name="Land M."/>
            <person name="Hauser L."/>
            <person name="Kyrpides N."/>
            <person name="Ivanova N."/>
            <person name="Pagani I."/>
            <person name="Sproer C."/>
            <person name="Anderson I."/>
            <person name="Woyke T."/>
        </authorList>
    </citation>
    <scope>NUCLEOTIDE SEQUENCE</scope>
    <source>
        <strain evidence="5">XH-70</strain>
    </source>
</reference>
<dbReference type="eggNOG" id="arCOG07782">
    <property type="taxonomic scope" value="Archaea"/>
</dbReference>
<dbReference type="InterPro" id="IPR015943">
    <property type="entry name" value="WD40/YVTN_repeat-like_dom_sf"/>
</dbReference>
<dbReference type="Proteomes" id="UP000010846">
    <property type="component" value="Chromosome"/>
</dbReference>
<dbReference type="PANTHER" id="PTHR34512">
    <property type="entry name" value="CELL SURFACE PROTEIN"/>
    <property type="match status" value="1"/>
</dbReference>
<keyword evidence="6" id="KW-1185">Reference proteome</keyword>
<keyword evidence="2" id="KW-1133">Transmembrane helix</keyword>
<evidence type="ECO:0000259" key="4">
    <source>
        <dbReference type="Pfam" id="PF26255"/>
    </source>
</evidence>
<feature type="transmembrane region" description="Helical" evidence="2">
    <location>
        <begin position="859"/>
        <end position="883"/>
    </location>
</feature>
<gene>
    <name evidence="5" type="ordered locus">Halru_2042</name>
</gene>
<evidence type="ECO:0000313" key="6">
    <source>
        <dbReference type="Proteomes" id="UP000010846"/>
    </source>
</evidence>
<evidence type="ECO:0000256" key="2">
    <source>
        <dbReference type="SAM" id="Phobius"/>
    </source>
</evidence>
<feature type="region of interest" description="Disordered" evidence="1">
    <location>
        <begin position="213"/>
        <end position="234"/>
    </location>
</feature>
<dbReference type="Pfam" id="PF26255">
    <property type="entry name" value="Viral_env_HRPV"/>
    <property type="match status" value="1"/>
</dbReference>
<sequence length="886" mass="93974">MSADPITVDSANGGDPVDHHRPEGREITRRTLLKTGAAAGAAMGMGAIPSQSVSATTAPSLVATPIISPGFLAVSAIGSAIDGVFGSTPDTGDRLTLHQQATQQKEGWDGHVVQFNNRLTDASTIADIEARDGIAQSYENGATENEALSNALARIRSYYADAPEHNAIEIANKALLSYRVIQHAGDQTDPVFTVPTAWQNEDDTVTGQIVFRPDGTADLSKDDPGLTSSTITRHDGTEHTVGVGVQNADDNPLDEPMTPILEIYDDSYYADGASKVDEIVPLSDETIDAYDSSADEFVFTLSDNSVIHTNLKFTIPPITDSDGNQLRESKTVFDLRELMKILTEIQDQSDTIVGNYDANFVGELYALMDDGTIDPGDIRGSAGIARFLSGTDDASDSRFQLALMQQLGMSRSDLSNVASMSVTLQGATDSKVEYTDSGDRNVIPTDFESLELEGQLFARTDVSEIASGEVYFPRERVYGVGADSSIYAIDPSDGSEIWASDHSFSNGMAIAESVKGDKVFVADNNGGNVDCHDATSGSIEWTGSVSGPCESIAVDPADEAVYIGTNDGVLDAIDPADGSGLWSENIGGEIAALSAQHDGDWLIVASGSAIRRVSTADGSVDWEYTEASSALVDIDLLGDGSEAIATDGSTFHIVDTADGTQKRTFSDPNNSARTSAGPDGEAVYSVNGNTSDVYAINTSDGSTRWTNSSHTYEPEVVTVTPSGSEIVTASYDEIVAFDSTGSRSWSTSSMNVQYKVASGPSIPGKPGGKLSNALFFDVANGEEYELQSGSITIEEITDADGNELDSSDYNEPGYDTYDSQEYAEYVEEHTTYKETIYREEDSGPSVPCLIGCGDDGGDWIGLVVIGAILFMVVGWVTDLLPFVGGD</sequence>
<dbReference type="STRING" id="797302.Halru_2042"/>
<dbReference type="OrthoDB" id="206221at2157"/>
<accession>L0IEI3</accession>
<dbReference type="InterPro" id="IPR019546">
    <property type="entry name" value="TAT_signal_bac_arc"/>
</dbReference>
<dbReference type="Pfam" id="PF13360">
    <property type="entry name" value="PQQ_2"/>
    <property type="match status" value="1"/>
</dbReference>
<keyword evidence="2" id="KW-0472">Membrane</keyword>
<organism evidence="5 6">
    <name type="scientific">Halovivax ruber (strain DSM 18193 / JCM 13892 / XH-70)</name>
    <dbReference type="NCBI Taxonomy" id="797302"/>
    <lineage>
        <taxon>Archaea</taxon>
        <taxon>Methanobacteriati</taxon>
        <taxon>Methanobacteriota</taxon>
        <taxon>Stenosarchaea group</taxon>
        <taxon>Halobacteria</taxon>
        <taxon>Halobacteriales</taxon>
        <taxon>Natrialbaceae</taxon>
        <taxon>Halovivax</taxon>
    </lineage>
</organism>
<evidence type="ECO:0000259" key="3">
    <source>
        <dbReference type="Pfam" id="PF13360"/>
    </source>
</evidence>
<dbReference type="AlphaFoldDB" id="L0IEI3"/>
<protein>
    <submittedName>
        <fullName evidence="5">Protein exported by TAT pathway</fullName>
    </submittedName>
</protein>
<name>L0IEI3_HALRX</name>
<feature type="region of interest" description="Disordered" evidence="1">
    <location>
        <begin position="1"/>
        <end position="25"/>
    </location>
</feature>
<dbReference type="PANTHER" id="PTHR34512:SF30">
    <property type="entry name" value="OUTER MEMBRANE PROTEIN ASSEMBLY FACTOR BAMB"/>
    <property type="match status" value="1"/>
</dbReference>
<dbReference type="SMART" id="SM00564">
    <property type="entry name" value="PQQ"/>
    <property type="match status" value="6"/>
</dbReference>
<dbReference type="InterPro" id="IPR018391">
    <property type="entry name" value="PQQ_b-propeller_rpt"/>
</dbReference>